<evidence type="ECO:0000313" key="1">
    <source>
        <dbReference type="EMBL" id="MBK7421795.1"/>
    </source>
</evidence>
<dbReference type="EMBL" id="JADJNC010000003">
    <property type="protein sequence ID" value="MBK7421795.1"/>
    <property type="molecule type" value="Genomic_DNA"/>
</dbReference>
<name>A0A9D7F473_9RHOO</name>
<dbReference type="Proteomes" id="UP000886602">
    <property type="component" value="Unassembled WGS sequence"/>
</dbReference>
<proteinExistence type="predicted"/>
<dbReference type="Gene3D" id="3.40.50.970">
    <property type="match status" value="1"/>
</dbReference>
<dbReference type="Pfam" id="PF13370">
    <property type="entry name" value="Fer4_13"/>
    <property type="match status" value="1"/>
</dbReference>
<comment type="caution">
    <text evidence="1">The sequence shown here is derived from an EMBL/GenBank/DDBJ whole genome shotgun (WGS) entry which is preliminary data.</text>
</comment>
<reference evidence="1" key="1">
    <citation type="submission" date="2020-10" db="EMBL/GenBank/DDBJ databases">
        <title>Connecting structure to function with the recovery of over 1000 high-quality activated sludge metagenome-assembled genomes encoding full-length rRNA genes using long-read sequencing.</title>
        <authorList>
            <person name="Singleton C.M."/>
            <person name="Petriglieri F."/>
            <person name="Kristensen J.M."/>
            <person name="Kirkegaard R.H."/>
            <person name="Michaelsen T.Y."/>
            <person name="Andersen M.H."/>
            <person name="Karst S.M."/>
            <person name="Dueholm M.S."/>
            <person name="Nielsen P.H."/>
            <person name="Albertsen M."/>
        </authorList>
    </citation>
    <scope>NUCLEOTIDE SEQUENCE</scope>
    <source>
        <strain evidence="1">EsbW_18-Q3-R4-48_MAXAC.044</strain>
    </source>
</reference>
<dbReference type="Gene3D" id="3.30.70.20">
    <property type="match status" value="1"/>
</dbReference>
<sequence>MEADLQTHVAFYLTGKKLSTHLDALDGLGLRPALFAGYRDLTHLRYDFPLVLVAERPDGTFVEPLSGLIDGILDRVAQGVDGERIRKHVLRLEQEIRVRVASGSSGLFSALWDQAAAPLGKADRAIAESLSLARANLKIDGEVIDCNAALPFHLFGHAWSIKQGQRARQFSQDIERLVLKLSDIIKADFVNSDAGKSAENLKASFGTGPLDNFDFEAMSRILTKSSPRQNLSDTRRRRVTNLLATLHAQKFFRTAETDTGETYSFAFDSCIAALAAYRERLPRLIELARAMAIAELEIKGEYNESKHDLLFDSFGENGLEASDLSLFPDYLVRLNAAGMTGPEQNTLTEILSVDLPIKIVVQTDDVIEESPLGNGHLAFALRSRQLASMAMGMNGVFVLQSPASNLYQVRQQIQRGLDYSGPALFSVFSGAATGSGELPPYLIAAAALESRVFPSFTFDPAAGRDWASRFSLDTNPQAALDWPLREFAYEDEKHQSVAQQTPFTLIDFVACDARYSKHFARVPRTRWNGTLTPVGETVARAERGPLDSVPCLMMVDPENRLQKVIVDEKLIREARRCRDMWNSLQELGGINNSHAERLLARENEIREASVQTAGEAPASASAVLAAPVTATPVAPPAEQEAERSPDEAYIETARCSTCNECTQINNKMFAYDGNKQAYIADLNAGTYAQLVEAAESCQVSIIHPGKPRNPNEAGLEELLKRAEVFI</sequence>
<organism evidence="1 2">
    <name type="scientific">Candidatus Propionivibrio dominans</name>
    <dbReference type="NCBI Taxonomy" id="2954373"/>
    <lineage>
        <taxon>Bacteria</taxon>
        <taxon>Pseudomonadati</taxon>
        <taxon>Pseudomonadota</taxon>
        <taxon>Betaproteobacteria</taxon>
        <taxon>Rhodocyclales</taxon>
        <taxon>Rhodocyclaceae</taxon>
        <taxon>Propionivibrio</taxon>
    </lineage>
</organism>
<protein>
    <submittedName>
        <fullName evidence="1">Ferredoxin</fullName>
    </submittedName>
</protein>
<accession>A0A9D7F473</accession>
<evidence type="ECO:0000313" key="2">
    <source>
        <dbReference type="Proteomes" id="UP000886602"/>
    </source>
</evidence>
<gene>
    <name evidence="1" type="ORF">IPJ48_01135</name>
</gene>
<dbReference type="AlphaFoldDB" id="A0A9D7F473"/>